<comment type="caution">
    <text evidence="11">The sequence shown here is derived from an EMBL/GenBank/DDBJ whole genome shotgun (WGS) entry which is preliminary data.</text>
</comment>
<dbReference type="PROSITE" id="PS00028">
    <property type="entry name" value="ZINC_FINGER_C2H2_1"/>
    <property type="match status" value="2"/>
</dbReference>
<dbReference type="EMBL" id="AOGT01002142">
    <property type="protein sequence ID" value="EMG46105.1"/>
    <property type="molecule type" value="Genomic_DNA"/>
</dbReference>
<feature type="compositionally biased region" description="Polar residues" evidence="9">
    <location>
        <begin position="211"/>
        <end position="224"/>
    </location>
</feature>
<feature type="compositionally biased region" description="Pro residues" evidence="9">
    <location>
        <begin position="380"/>
        <end position="391"/>
    </location>
</feature>
<dbReference type="Gene3D" id="3.30.160.60">
    <property type="entry name" value="Classic Zinc Finger"/>
    <property type="match status" value="2"/>
</dbReference>
<feature type="compositionally biased region" description="Low complexity" evidence="9">
    <location>
        <begin position="42"/>
        <end position="105"/>
    </location>
</feature>
<feature type="compositionally biased region" description="Polar residues" evidence="9">
    <location>
        <begin position="231"/>
        <end position="240"/>
    </location>
</feature>
<dbReference type="GO" id="GO:0008270">
    <property type="term" value="F:zinc ion binding"/>
    <property type="evidence" value="ECO:0007669"/>
    <property type="project" value="UniProtKB-KW"/>
</dbReference>
<accession>M3JTD3</accession>
<sequence>MDSTSKNDSPNESTNRNVRPTLPPIQQLTNGQVFSHRIGNQSSSNTITSLNNSSSLPHQNNTQQQQQEQPQPSPLTEQSIPQSQQESQSQPLPSPTSSSSSSSGPTKQKLVKKYFCRICQQGFTRKHNMVSHELIHSSLKPHVCSECNLRFRRIHDLKRHEKLHTGEKPYVCSKCSRRFARPDALTRHQNSANACSGVALTLSQKNDRRVSNASESAATDNQPEQARPNYLNHSYSQPLNSPDRPPPANPQSISAPVTGQLIQSHQSNVPMPQHQHQHQPPPPPPPGPPGPPQPPYGQFGPYNYYPQYVPAYNQYPPQPYPPPPPPPSGFPVPQPQHLNANNMQAGPVPNSNFPPNQPFVPGEPNRGSITNLSPHSQPAQLPPQSIPPQIPFYPVKSIYPQQQQQFQPGENASGNGYPNQGQFVPPPPPQPGRTPDEGSRDSGGNYIPYAHYQQLYNYTQSLQDSLNQLNNRIHNLEKDSKGSQSPK</sequence>
<evidence type="ECO:0000256" key="4">
    <source>
        <dbReference type="ARBA" id="ARBA00022771"/>
    </source>
</evidence>
<keyword evidence="6" id="KW-0238">DNA-binding</keyword>
<feature type="compositionally biased region" description="Polar residues" evidence="9">
    <location>
        <begin position="337"/>
        <end position="354"/>
    </location>
</feature>
<proteinExistence type="predicted"/>
<feature type="domain" description="C2H2-type" evidence="10">
    <location>
        <begin position="114"/>
        <end position="141"/>
    </location>
</feature>
<feature type="compositionally biased region" description="Pro residues" evidence="9">
    <location>
        <begin position="279"/>
        <end position="295"/>
    </location>
</feature>
<evidence type="ECO:0000259" key="10">
    <source>
        <dbReference type="PROSITE" id="PS50157"/>
    </source>
</evidence>
<dbReference type="GO" id="GO:0005634">
    <property type="term" value="C:nucleus"/>
    <property type="evidence" value="ECO:0007669"/>
    <property type="project" value="UniProtKB-SubCell"/>
</dbReference>
<dbReference type="GO" id="GO:0000978">
    <property type="term" value="F:RNA polymerase II cis-regulatory region sequence-specific DNA binding"/>
    <property type="evidence" value="ECO:0007669"/>
    <property type="project" value="TreeGrafter"/>
</dbReference>
<reference evidence="11 12" key="1">
    <citation type="submission" date="2013-02" db="EMBL/GenBank/DDBJ databases">
        <title>Genome sequence of Candida maltosa Xu316, a potential industrial strain for xylitol and ethanol production.</title>
        <authorList>
            <person name="Yu J."/>
            <person name="Wang Q."/>
            <person name="Geng X."/>
            <person name="Bao W."/>
            <person name="He P."/>
            <person name="Cai J."/>
        </authorList>
    </citation>
    <scope>NUCLEOTIDE SEQUENCE [LARGE SCALE GENOMIC DNA]</scope>
    <source>
        <strain evidence="12">Xu316</strain>
    </source>
</reference>
<dbReference type="InterPro" id="IPR050589">
    <property type="entry name" value="Ikaros_C2H2-ZF"/>
</dbReference>
<dbReference type="InterPro" id="IPR036236">
    <property type="entry name" value="Znf_C2H2_sf"/>
</dbReference>
<dbReference type="FunFam" id="3.30.160.60:FF:000358">
    <property type="entry name" value="zinc finger protein 24"/>
    <property type="match status" value="1"/>
</dbReference>
<feature type="compositionally biased region" description="Low complexity" evidence="9">
    <location>
        <begin position="296"/>
        <end position="315"/>
    </location>
</feature>
<dbReference type="FunFam" id="3.30.160.60:FF:000145">
    <property type="entry name" value="Zinc finger protein 574"/>
    <property type="match status" value="1"/>
</dbReference>
<keyword evidence="2" id="KW-0479">Metal-binding</keyword>
<dbReference type="PANTHER" id="PTHR24404:SF114">
    <property type="entry name" value="KLUMPFUSS, ISOFORM B-RELATED"/>
    <property type="match status" value="1"/>
</dbReference>
<dbReference type="HOGENOM" id="CLU_506382_0_0_1"/>
<feature type="compositionally biased region" description="Polar residues" evidence="9">
    <location>
        <begin position="1"/>
        <end position="41"/>
    </location>
</feature>
<evidence type="ECO:0000256" key="3">
    <source>
        <dbReference type="ARBA" id="ARBA00022737"/>
    </source>
</evidence>
<keyword evidence="7" id="KW-0539">Nucleus</keyword>
<dbReference type="Proteomes" id="UP000011777">
    <property type="component" value="Unassembled WGS sequence"/>
</dbReference>
<gene>
    <name evidence="11" type="ORF">G210_3662</name>
</gene>
<dbReference type="InterPro" id="IPR013087">
    <property type="entry name" value="Znf_C2H2_type"/>
</dbReference>
<evidence type="ECO:0000256" key="8">
    <source>
        <dbReference type="PROSITE-ProRule" id="PRU00042"/>
    </source>
</evidence>
<name>M3JTD3_CANMX</name>
<evidence type="ECO:0000256" key="1">
    <source>
        <dbReference type="ARBA" id="ARBA00004123"/>
    </source>
</evidence>
<keyword evidence="5" id="KW-0862">Zinc</keyword>
<dbReference type="STRING" id="1245528.M3JTD3"/>
<dbReference type="OrthoDB" id="8117402at2759"/>
<organism evidence="11 12">
    <name type="scientific">Candida maltosa (strain Xu316)</name>
    <name type="common">Yeast</name>
    <dbReference type="NCBI Taxonomy" id="1245528"/>
    <lineage>
        <taxon>Eukaryota</taxon>
        <taxon>Fungi</taxon>
        <taxon>Dikarya</taxon>
        <taxon>Ascomycota</taxon>
        <taxon>Saccharomycotina</taxon>
        <taxon>Pichiomycetes</taxon>
        <taxon>Debaryomycetaceae</taxon>
        <taxon>Candida/Lodderomyces clade</taxon>
        <taxon>Candida</taxon>
    </lineage>
</organism>
<dbReference type="GO" id="GO:0006357">
    <property type="term" value="P:regulation of transcription by RNA polymerase II"/>
    <property type="evidence" value="ECO:0007669"/>
    <property type="project" value="TreeGrafter"/>
</dbReference>
<evidence type="ECO:0000256" key="5">
    <source>
        <dbReference type="ARBA" id="ARBA00022833"/>
    </source>
</evidence>
<evidence type="ECO:0000313" key="12">
    <source>
        <dbReference type="Proteomes" id="UP000011777"/>
    </source>
</evidence>
<keyword evidence="4 8" id="KW-0863">Zinc-finger</keyword>
<keyword evidence="3" id="KW-0677">Repeat</keyword>
<dbReference type="Pfam" id="PF00096">
    <property type="entry name" value="zf-C2H2"/>
    <property type="match status" value="1"/>
</dbReference>
<evidence type="ECO:0000256" key="9">
    <source>
        <dbReference type="SAM" id="MobiDB-lite"/>
    </source>
</evidence>
<dbReference type="eggNOG" id="KOG1721">
    <property type="taxonomic scope" value="Eukaryota"/>
</dbReference>
<dbReference type="AlphaFoldDB" id="M3JTD3"/>
<comment type="subcellular location">
    <subcellularLocation>
        <location evidence="1">Nucleus</location>
    </subcellularLocation>
</comment>
<evidence type="ECO:0000256" key="2">
    <source>
        <dbReference type="ARBA" id="ARBA00022723"/>
    </source>
</evidence>
<protein>
    <recommendedName>
        <fullName evidence="10">C2H2-type domain-containing protein</fullName>
    </recommendedName>
</protein>
<feature type="compositionally biased region" description="Polar residues" evidence="9">
    <location>
        <begin position="250"/>
        <end position="269"/>
    </location>
</feature>
<feature type="compositionally biased region" description="Pro residues" evidence="9">
    <location>
        <begin position="316"/>
        <end position="334"/>
    </location>
</feature>
<dbReference type="OMA" id="THGECKS"/>
<feature type="region of interest" description="Disordered" evidence="9">
    <location>
        <begin position="1"/>
        <end position="106"/>
    </location>
</feature>
<evidence type="ECO:0000256" key="6">
    <source>
        <dbReference type="ARBA" id="ARBA00023125"/>
    </source>
</evidence>
<feature type="domain" description="C2H2-type" evidence="10">
    <location>
        <begin position="170"/>
        <end position="189"/>
    </location>
</feature>
<dbReference type="PANTHER" id="PTHR24404">
    <property type="entry name" value="ZINC FINGER PROTEIN"/>
    <property type="match status" value="1"/>
</dbReference>
<feature type="domain" description="C2H2-type" evidence="10">
    <location>
        <begin position="142"/>
        <end position="169"/>
    </location>
</feature>
<keyword evidence="12" id="KW-1185">Reference proteome</keyword>
<feature type="compositionally biased region" description="Polar residues" evidence="9">
    <location>
        <begin position="408"/>
        <end position="417"/>
    </location>
</feature>
<dbReference type="GO" id="GO:0003700">
    <property type="term" value="F:DNA-binding transcription factor activity"/>
    <property type="evidence" value="ECO:0007669"/>
    <property type="project" value="TreeGrafter"/>
</dbReference>
<evidence type="ECO:0000256" key="7">
    <source>
        <dbReference type="ARBA" id="ARBA00023242"/>
    </source>
</evidence>
<feature type="region of interest" description="Disordered" evidence="9">
    <location>
        <begin position="205"/>
        <end position="448"/>
    </location>
</feature>
<dbReference type="SMART" id="SM00355">
    <property type="entry name" value="ZnF_C2H2"/>
    <property type="match status" value="3"/>
</dbReference>
<dbReference type="SUPFAM" id="SSF57667">
    <property type="entry name" value="beta-beta-alpha zinc fingers"/>
    <property type="match status" value="2"/>
</dbReference>
<dbReference type="PROSITE" id="PS50157">
    <property type="entry name" value="ZINC_FINGER_C2H2_2"/>
    <property type="match status" value="3"/>
</dbReference>
<evidence type="ECO:0000313" key="11">
    <source>
        <dbReference type="EMBL" id="EMG46105.1"/>
    </source>
</evidence>